<sequence length="348" mass="36138">MNTNEGVHVTVPPIRLALVGSGRIGTHHARAIAREVPGAELAAVIDPRIDAATALADELGAAPAPDASAVLTDPSIDGVVVTTPAALHRDLIVDAATAGKHVFTEKPITTTLPEATECIEAARAAGVTLQVGFNRRFAPGFAAARAAIDDGRVGTPQLLRSLTRDPGPYSGDPARTPAWTIFLETLIHDFDTLLWLNPGASVVQVTALADALVRPDAKADGFLDTSVVTLTFDNGAFATAEASFSASYGYDVRGEVFGSGGMVTAGDGRSTDMTYYGPAGLSADTSRADTDLLHSAYVGEFRAFVAAIRGENADVPTGEDGFNALAIARAAIVSVQENRSVTIEEVTR</sequence>
<dbReference type="PANTHER" id="PTHR42840:SF3">
    <property type="entry name" value="BINDING ROSSMANN FOLD OXIDOREDUCTASE, PUTATIVE (AFU_ORTHOLOGUE AFUA_2G10240)-RELATED"/>
    <property type="match status" value="1"/>
</dbReference>
<feature type="domain" description="GFO/IDH/MocA-like oxidoreductase" evidence="4">
    <location>
        <begin position="141"/>
        <end position="263"/>
    </location>
</feature>
<comment type="caution">
    <text evidence="5">The sequence shown here is derived from an EMBL/GenBank/DDBJ whole genome shotgun (WGS) entry which is preliminary data.</text>
</comment>
<gene>
    <name evidence="5" type="ORF">D7U36_06120</name>
</gene>
<evidence type="ECO:0000259" key="3">
    <source>
        <dbReference type="Pfam" id="PF01408"/>
    </source>
</evidence>
<keyword evidence="2" id="KW-0560">Oxidoreductase</keyword>
<dbReference type="InterPro" id="IPR000683">
    <property type="entry name" value="Gfo/Idh/MocA-like_OxRdtase_N"/>
</dbReference>
<proteinExistence type="inferred from homology"/>
<dbReference type="Proteomes" id="UP000279336">
    <property type="component" value="Unassembled WGS sequence"/>
</dbReference>
<dbReference type="SUPFAM" id="SSF51735">
    <property type="entry name" value="NAD(P)-binding Rossmann-fold domains"/>
    <property type="match status" value="1"/>
</dbReference>
<evidence type="ECO:0000259" key="4">
    <source>
        <dbReference type="Pfam" id="PF22725"/>
    </source>
</evidence>
<reference evidence="5 6" key="1">
    <citation type="submission" date="2018-10" db="EMBL/GenBank/DDBJ databases">
        <title>Propionibacterium australiense Genome Sequencing and Assembly.</title>
        <authorList>
            <person name="Bernier A.-M."/>
            <person name="Bernard K."/>
        </authorList>
    </citation>
    <scope>NUCLEOTIDE SEQUENCE [LARGE SCALE GENOMIC DNA]</scope>
    <source>
        <strain evidence="5 6">NML98A078</strain>
    </source>
</reference>
<dbReference type="PANTHER" id="PTHR42840">
    <property type="entry name" value="NAD(P)-BINDING ROSSMANN-FOLD SUPERFAMILY PROTEIN-RELATED"/>
    <property type="match status" value="1"/>
</dbReference>
<dbReference type="OrthoDB" id="256869at2"/>
<dbReference type="InterPro" id="IPR036291">
    <property type="entry name" value="NAD(P)-bd_dom_sf"/>
</dbReference>
<dbReference type="InterPro" id="IPR055170">
    <property type="entry name" value="GFO_IDH_MocA-like_dom"/>
</dbReference>
<dbReference type="GO" id="GO:0016491">
    <property type="term" value="F:oxidoreductase activity"/>
    <property type="evidence" value="ECO:0007669"/>
    <property type="project" value="UniProtKB-KW"/>
</dbReference>
<organism evidence="5 6">
    <name type="scientific">Propionibacterium australiense</name>
    <dbReference type="NCBI Taxonomy" id="119981"/>
    <lineage>
        <taxon>Bacteria</taxon>
        <taxon>Bacillati</taxon>
        <taxon>Actinomycetota</taxon>
        <taxon>Actinomycetes</taxon>
        <taxon>Propionibacteriales</taxon>
        <taxon>Propionibacteriaceae</taxon>
        <taxon>Propionibacterium</taxon>
    </lineage>
</organism>
<dbReference type="Pfam" id="PF01408">
    <property type="entry name" value="GFO_IDH_MocA"/>
    <property type="match status" value="1"/>
</dbReference>
<evidence type="ECO:0000313" key="6">
    <source>
        <dbReference type="Proteomes" id="UP000279336"/>
    </source>
</evidence>
<comment type="similarity">
    <text evidence="1">Belongs to the Gfo/Idh/MocA family.</text>
</comment>
<dbReference type="AlphaFoldDB" id="A0A8B3FSV9"/>
<name>A0A8B3FSV9_9ACTN</name>
<protein>
    <submittedName>
        <fullName evidence="5">Dehydrogenase</fullName>
    </submittedName>
</protein>
<feature type="domain" description="Gfo/Idh/MocA-like oxidoreductase N-terminal" evidence="3">
    <location>
        <begin position="14"/>
        <end position="133"/>
    </location>
</feature>
<evidence type="ECO:0000256" key="1">
    <source>
        <dbReference type="ARBA" id="ARBA00010928"/>
    </source>
</evidence>
<dbReference type="GO" id="GO:0000166">
    <property type="term" value="F:nucleotide binding"/>
    <property type="evidence" value="ECO:0007669"/>
    <property type="project" value="InterPro"/>
</dbReference>
<dbReference type="Gene3D" id="3.40.50.720">
    <property type="entry name" value="NAD(P)-binding Rossmann-like Domain"/>
    <property type="match status" value="1"/>
</dbReference>
<dbReference type="SUPFAM" id="SSF55347">
    <property type="entry name" value="Glyceraldehyde-3-phosphate dehydrogenase-like, C-terminal domain"/>
    <property type="match status" value="1"/>
</dbReference>
<dbReference type="EMBL" id="RCIW01000008">
    <property type="protein sequence ID" value="RLP10145.1"/>
    <property type="molecule type" value="Genomic_DNA"/>
</dbReference>
<dbReference type="Gene3D" id="3.30.360.10">
    <property type="entry name" value="Dihydrodipicolinate Reductase, domain 2"/>
    <property type="match status" value="1"/>
</dbReference>
<dbReference type="Pfam" id="PF22725">
    <property type="entry name" value="GFO_IDH_MocA_C3"/>
    <property type="match status" value="1"/>
</dbReference>
<evidence type="ECO:0000313" key="5">
    <source>
        <dbReference type="EMBL" id="RLP10145.1"/>
    </source>
</evidence>
<accession>A0A8B3FSV9</accession>
<evidence type="ECO:0000256" key="2">
    <source>
        <dbReference type="ARBA" id="ARBA00023002"/>
    </source>
</evidence>